<dbReference type="OrthoDB" id="5326588at2759"/>
<dbReference type="GO" id="GO:0016126">
    <property type="term" value="P:sterol biosynthetic process"/>
    <property type="evidence" value="ECO:0007669"/>
    <property type="project" value="UniProtKB-KW"/>
</dbReference>
<evidence type="ECO:0000313" key="21">
    <source>
        <dbReference type="EMBL" id="PXF41627.1"/>
    </source>
</evidence>
<dbReference type="GO" id="GO:0050613">
    <property type="term" value="F:Delta14-sterol reductase activity"/>
    <property type="evidence" value="ECO:0007669"/>
    <property type="project" value="UniProtKB-EC"/>
</dbReference>
<comment type="subcellular location">
    <subcellularLocation>
        <location evidence="1">Membrane</location>
        <topology evidence="1">Multi-pass membrane protein</topology>
    </subcellularLocation>
</comment>
<evidence type="ECO:0000313" key="22">
    <source>
        <dbReference type="Proteomes" id="UP000247409"/>
    </source>
</evidence>
<feature type="transmembrane region" description="Helical" evidence="19">
    <location>
        <begin position="76"/>
        <end position="96"/>
    </location>
</feature>
<keyword evidence="9" id="KW-0560">Oxidoreductase</keyword>
<dbReference type="InterPro" id="IPR001171">
    <property type="entry name" value="ERG24_DHCR-like"/>
</dbReference>
<keyword evidence="7" id="KW-0752">Steroid biosynthesis</keyword>
<accession>A0A2V3IHS0</accession>
<keyword evidence="8 19" id="KW-1133">Transmembrane helix</keyword>
<evidence type="ECO:0000256" key="6">
    <source>
        <dbReference type="ARBA" id="ARBA00022857"/>
    </source>
</evidence>
<keyword evidence="6" id="KW-0521">NADP</keyword>
<feature type="transmembrane region" description="Helical" evidence="19">
    <location>
        <begin position="108"/>
        <end position="127"/>
    </location>
</feature>
<evidence type="ECO:0000256" key="14">
    <source>
        <dbReference type="ARBA" id="ARBA00023221"/>
    </source>
</evidence>
<keyword evidence="22" id="KW-1185">Reference proteome</keyword>
<evidence type="ECO:0000256" key="20">
    <source>
        <dbReference type="SAM" id="SignalP"/>
    </source>
</evidence>
<feature type="transmembrane region" description="Helical" evidence="19">
    <location>
        <begin position="35"/>
        <end position="56"/>
    </location>
</feature>
<evidence type="ECO:0000256" key="13">
    <source>
        <dbReference type="ARBA" id="ARBA00023166"/>
    </source>
</evidence>
<keyword evidence="14" id="KW-0753">Steroid metabolism</keyword>
<evidence type="ECO:0000256" key="1">
    <source>
        <dbReference type="ARBA" id="ARBA00004141"/>
    </source>
</evidence>
<protein>
    <recommendedName>
        <fullName evidence="18">Delta(14)-sterol reductase</fullName>
        <ecNumber evidence="3">1.3.1.70</ecNumber>
    </recommendedName>
    <alternativeName>
        <fullName evidence="15">C-14 sterol reductase</fullName>
    </alternativeName>
    <alternativeName>
        <fullName evidence="16">Sterol C14-reductase</fullName>
    </alternativeName>
</protein>
<name>A0A2V3IHS0_9FLOR</name>
<evidence type="ECO:0000256" key="17">
    <source>
        <dbReference type="ARBA" id="ARBA00060577"/>
    </source>
</evidence>
<dbReference type="Pfam" id="PF01222">
    <property type="entry name" value="ERG4_ERG24"/>
    <property type="match status" value="1"/>
</dbReference>
<dbReference type="STRING" id="448386.A0A2V3IHS0"/>
<gene>
    <name evidence="21" type="ORF">BWQ96_08638</name>
</gene>
<reference evidence="21 22" key="1">
    <citation type="journal article" date="2018" name="Mol. Biol. Evol.">
        <title>Analysis of the draft genome of the red seaweed Gracilariopsis chorda provides insights into genome size evolution in Rhodophyta.</title>
        <authorList>
            <person name="Lee J."/>
            <person name="Yang E.C."/>
            <person name="Graf L."/>
            <person name="Yang J.H."/>
            <person name="Qiu H."/>
            <person name="Zel Zion U."/>
            <person name="Chan C.X."/>
            <person name="Stephens T.G."/>
            <person name="Weber A.P.M."/>
            <person name="Boo G.H."/>
            <person name="Boo S.M."/>
            <person name="Kim K.M."/>
            <person name="Shin Y."/>
            <person name="Jung M."/>
            <person name="Lee S.J."/>
            <person name="Yim H.S."/>
            <person name="Lee J.H."/>
            <person name="Bhattacharya D."/>
            <person name="Yoon H.S."/>
        </authorList>
    </citation>
    <scope>NUCLEOTIDE SEQUENCE [LARGE SCALE GENOMIC DNA]</scope>
    <source>
        <strain evidence="21 22">SKKU-2015</strain>
        <tissue evidence="21">Whole body</tissue>
    </source>
</reference>
<evidence type="ECO:0000256" key="12">
    <source>
        <dbReference type="ARBA" id="ARBA00023136"/>
    </source>
</evidence>
<evidence type="ECO:0000256" key="3">
    <source>
        <dbReference type="ARBA" id="ARBA00012413"/>
    </source>
</evidence>
<keyword evidence="11" id="KW-0443">Lipid metabolism</keyword>
<comment type="similarity">
    <text evidence="2">Belongs to the ERG4/ERG24 family.</text>
</comment>
<sequence>MRWSHGYLLLCLLCASLLAKHLIPLLPYASFSWPPLHIYLALLSYIVSLAILGAFLPGKQQQGTLLADGTRLKYKCNGLVVTGVVITTLAISAYYGYIDATWVADNHAHLFIATNVFAFVLSAYLFVKGRLCTPPNWLKQRSMLHDFVMGCELNPFILGVDVKFFSYRPSMCGWLIVNLSFLVKQYDTLRFITGRMMLYQITTAWYIWDYFVHETKMVSTWDIIAEHFGLMLVWGDYVFIVFGFSVQNLFLLSDTRPLSYVSVALIVGSFCVGFAIFRGANSQKHQFKTNPKALIWGKTPITVGGRLLASGFWGMARHMNYSGDLLLALSFCLPCGSRSSVAYFYFIYLLLLTVHREKRDDERCSLKYKSIWDDYCRQVPYRMLPFIY</sequence>
<evidence type="ECO:0000256" key="5">
    <source>
        <dbReference type="ARBA" id="ARBA00022692"/>
    </source>
</evidence>
<feature type="transmembrane region" description="Helical" evidence="19">
    <location>
        <begin position="258"/>
        <end position="281"/>
    </location>
</feature>
<evidence type="ECO:0000256" key="7">
    <source>
        <dbReference type="ARBA" id="ARBA00022955"/>
    </source>
</evidence>
<feature type="transmembrane region" description="Helical" evidence="19">
    <location>
        <begin position="188"/>
        <end position="208"/>
    </location>
</feature>
<dbReference type="PANTHER" id="PTHR21257">
    <property type="entry name" value="DELTA(14)-STEROL REDUCTASE"/>
    <property type="match status" value="1"/>
</dbReference>
<evidence type="ECO:0000256" key="16">
    <source>
        <dbReference type="ARBA" id="ARBA00031227"/>
    </source>
</evidence>
<evidence type="ECO:0000256" key="2">
    <source>
        <dbReference type="ARBA" id="ARBA00005402"/>
    </source>
</evidence>
<keyword evidence="20" id="KW-0732">Signal</keyword>
<feature type="signal peptide" evidence="20">
    <location>
        <begin position="1"/>
        <end position="19"/>
    </location>
</feature>
<evidence type="ECO:0000256" key="19">
    <source>
        <dbReference type="SAM" id="Phobius"/>
    </source>
</evidence>
<evidence type="ECO:0000256" key="15">
    <source>
        <dbReference type="ARBA" id="ARBA00030165"/>
    </source>
</evidence>
<keyword evidence="13" id="KW-1207">Sterol metabolism</keyword>
<evidence type="ECO:0000256" key="8">
    <source>
        <dbReference type="ARBA" id="ARBA00022989"/>
    </source>
</evidence>
<dbReference type="GO" id="GO:0005789">
    <property type="term" value="C:endoplasmic reticulum membrane"/>
    <property type="evidence" value="ECO:0007669"/>
    <property type="project" value="TreeGrafter"/>
</dbReference>
<evidence type="ECO:0000256" key="18">
    <source>
        <dbReference type="ARBA" id="ARBA00069705"/>
    </source>
</evidence>
<evidence type="ECO:0000256" key="10">
    <source>
        <dbReference type="ARBA" id="ARBA00023011"/>
    </source>
</evidence>
<proteinExistence type="inferred from homology"/>
<dbReference type="PANTHER" id="PTHR21257:SF52">
    <property type="entry name" value="DELTA(14)-STEROL REDUCTASE TM7SF2"/>
    <property type="match status" value="1"/>
</dbReference>
<keyword evidence="5 19" id="KW-0812">Transmembrane</keyword>
<comment type="pathway">
    <text evidence="17">Steroid biosynthesis.</text>
</comment>
<dbReference type="FunFam" id="1.20.120.1630:FF:000011">
    <property type="entry name" value="Delta(14)-sterol reductase"/>
    <property type="match status" value="1"/>
</dbReference>
<dbReference type="Proteomes" id="UP000247409">
    <property type="component" value="Unassembled WGS sequence"/>
</dbReference>
<feature type="transmembrane region" description="Helical" evidence="19">
    <location>
        <begin position="228"/>
        <end position="246"/>
    </location>
</feature>
<keyword evidence="10" id="KW-0756">Sterol biosynthesis</keyword>
<evidence type="ECO:0000256" key="4">
    <source>
        <dbReference type="ARBA" id="ARBA00022516"/>
    </source>
</evidence>
<keyword evidence="12 19" id="KW-0472">Membrane</keyword>
<organism evidence="21 22">
    <name type="scientific">Gracilariopsis chorda</name>
    <dbReference type="NCBI Taxonomy" id="448386"/>
    <lineage>
        <taxon>Eukaryota</taxon>
        <taxon>Rhodophyta</taxon>
        <taxon>Florideophyceae</taxon>
        <taxon>Rhodymeniophycidae</taxon>
        <taxon>Gracilariales</taxon>
        <taxon>Gracilariaceae</taxon>
        <taxon>Gracilariopsis</taxon>
    </lineage>
</organism>
<keyword evidence="4" id="KW-0444">Lipid biosynthesis</keyword>
<dbReference type="EC" id="1.3.1.70" evidence="3"/>
<evidence type="ECO:0000256" key="9">
    <source>
        <dbReference type="ARBA" id="ARBA00023002"/>
    </source>
</evidence>
<dbReference type="Gene3D" id="1.20.120.1630">
    <property type="match status" value="1"/>
</dbReference>
<feature type="chain" id="PRO_5016117402" description="Delta(14)-sterol reductase" evidence="20">
    <location>
        <begin position="20"/>
        <end position="388"/>
    </location>
</feature>
<evidence type="ECO:0000256" key="11">
    <source>
        <dbReference type="ARBA" id="ARBA00023098"/>
    </source>
</evidence>
<dbReference type="AlphaFoldDB" id="A0A2V3IHS0"/>
<comment type="caution">
    <text evidence="21">The sequence shown here is derived from an EMBL/GenBank/DDBJ whole genome shotgun (WGS) entry which is preliminary data.</text>
</comment>
<dbReference type="EMBL" id="NBIV01000205">
    <property type="protein sequence ID" value="PXF41627.1"/>
    <property type="molecule type" value="Genomic_DNA"/>
</dbReference>
<feature type="transmembrane region" description="Helical" evidence="19">
    <location>
        <begin position="325"/>
        <end position="351"/>
    </location>
</feature>